<name>A0ABW0PEN0_9HYPH</name>
<gene>
    <name evidence="1" type="ORF">ACFPN9_29020</name>
</gene>
<dbReference type="InterPro" id="IPR006498">
    <property type="entry name" value="Tail_tube"/>
</dbReference>
<sequence length="178" mass="20035">MATLYEMDFAALFCDELDPSKANWLNLEEVKIPMLQEKTQETTGGGAAMSLRMGMGIFEPIELTFKLRGFNPDVMNKIMPPGRVRRAYTITGNIRDLEGDRQFALKAVIRGRMTKVDPGSFTRDSGISTDYQIDEIVFYSLHLDGVEKYYVDQFVGPNGIRVDGVQVYQDVARHLGLA</sequence>
<dbReference type="Proteomes" id="UP001596060">
    <property type="component" value="Unassembled WGS sequence"/>
</dbReference>
<organism evidence="1 2">
    <name type="scientific">Bosea massiliensis</name>
    <dbReference type="NCBI Taxonomy" id="151419"/>
    <lineage>
        <taxon>Bacteria</taxon>
        <taxon>Pseudomonadati</taxon>
        <taxon>Pseudomonadota</taxon>
        <taxon>Alphaproteobacteria</taxon>
        <taxon>Hyphomicrobiales</taxon>
        <taxon>Boseaceae</taxon>
        <taxon>Bosea</taxon>
    </lineage>
</organism>
<evidence type="ECO:0000313" key="2">
    <source>
        <dbReference type="Proteomes" id="UP001596060"/>
    </source>
</evidence>
<keyword evidence="2" id="KW-1185">Reference proteome</keyword>
<comment type="caution">
    <text evidence="1">The sequence shown here is derived from an EMBL/GenBank/DDBJ whole genome shotgun (WGS) entry which is preliminary data.</text>
</comment>
<evidence type="ECO:0000313" key="1">
    <source>
        <dbReference type="EMBL" id="MFC5509259.1"/>
    </source>
</evidence>
<protein>
    <submittedName>
        <fullName evidence="1">Phage major tail tube protein</fullName>
    </submittedName>
</protein>
<proteinExistence type="predicted"/>
<dbReference type="EMBL" id="JBHSLU010000161">
    <property type="protein sequence ID" value="MFC5509259.1"/>
    <property type="molecule type" value="Genomic_DNA"/>
</dbReference>
<accession>A0ABW0PEN0</accession>
<dbReference type="Pfam" id="PF04985">
    <property type="entry name" value="Phage_tube"/>
    <property type="match status" value="1"/>
</dbReference>
<reference evidence="2" key="1">
    <citation type="journal article" date="2019" name="Int. J. Syst. Evol. Microbiol.">
        <title>The Global Catalogue of Microorganisms (GCM) 10K type strain sequencing project: providing services to taxonomists for standard genome sequencing and annotation.</title>
        <authorList>
            <consortium name="The Broad Institute Genomics Platform"/>
            <consortium name="The Broad Institute Genome Sequencing Center for Infectious Disease"/>
            <person name="Wu L."/>
            <person name="Ma J."/>
        </authorList>
    </citation>
    <scope>NUCLEOTIDE SEQUENCE [LARGE SCALE GENOMIC DNA]</scope>
    <source>
        <strain evidence="2">CCUG 43117</strain>
    </source>
</reference>
<dbReference type="RefSeq" id="WP_377818014.1">
    <property type="nucleotide sequence ID" value="NZ_JBHSLU010000161.1"/>
</dbReference>